<accession>A0AAN7BPE7</accession>
<dbReference type="PANTHER" id="PTHR18895">
    <property type="entry name" value="HEMK METHYLTRANSFERASE"/>
    <property type="match status" value="1"/>
</dbReference>
<dbReference type="GO" id="GO:0008276">
    <property type="term" value="F:protein methyltransferase activity"/>
    <property type="evidence" value="ECO:0007669"/>
    <property type="project" value="InterPro"/>
</dbReference>
<evidence type="ECO:0000313" key="7">
    <source>
        <dbReference type="EMBL" id="KAK4227085.1"/>
    </source>
</evidence>
<comment type="catalytic activity">
    <reaction evidence="5">
        <text>L-glutaminyl-[peptide chain release factor] + S-adenosyl-L-methionine = N(5)-methyl-L-glutaminyl-[peptide chain release factor] + S-adenosyl-L-homocysteine + H(+)</text>
        <dbReference type="Rhea" id="RHEA:42896"/>
        <dbReference type="Rhea" id="RHEA-COMP:10271"/>
        <dbReference type="Rhea" id="RHEA-COMP:10272"/>
        <dbReference type="ChEBI" id="CHEBI:15378"/>
        <dbReference type="ChEBI" id="CHEBI:30011"/>
        <dbReference type="ChEBI" id="CHEBI:57856"/>
        <dbReference type="ChEBI" id="CHEBI:59789"/>
        <dbReference type="ChEBI" id="CHEBI:61891"/>
        <dbReference type="EC" id="2.1.1.297"/>
    </reaction>
</comment>
<proteinExistence type="predicted"/>
<dbReference type="SUPFAM" id="SSF53335">
    <property type="entry name" value="S-adenosyl-L-methionine-dependent methyltransferases"/>
    <property type="match status" value="1"/>
</dbReference>
<dbReference type="GO" id="GO:0032259">
    <property type="term" value="P:methylation"/>
    <property type="evidence" value="ECO:0007669"/>
    <property type="project" value="UniProtKB-KW"/>
</dbReference>
<evidence type="ECO:0000313" key="8">
    <source>
        <dbReference type="Proteomes" id="UP001301958"/>
    </source>
</evidence>
<dbReference type="PANTHER" id="PTHR18895:SF74">
    <property type="entry name" value="MTRF1L RELEASE FACTOR GLUTAMINE METHYLTRANSFERASE"/>
    <property type="match status" value="1"/>
</dbReference>
<reference evidence="7" key="1">
    <citation type="journal article" date="2023" name="Mol. Phylogenet. Evol.">
        <title>Genome-scale phylogeny and comparative genomics of the fungal order Sordariales.</title>
        <authorList>
            <person name="Hensen N."/>
            <person name="Bonometti L."/>
            <person name="Westerberg I."/>
            <person name="Brannstrom I.O."/>
            <person name="Guillou S."/>
            <person name="Cros-Aarteil S."/>
            <person name="Calhoun S."/>
            <person name="Haridas S."/>
            <person name="Kuo A."/>
            <person name="Mondo S."/>
            <person name="Pangilinan J."/>
            <person name="Riley R."/>
            <person name="LaButti K."/>
            <person name="Andreopoulos B."/>
            <person name="Lipzen A."/>
            <person name="Chen C."/>
            <person name="Yan M."/>
            <person name="Daum C."/>
            <person name="Ng V."/>
            <person name="Clum A."/>
            <person name="Steindorff A."/>
            <person name="Ohm R.A."/>
            <person name="Martin F."/>
            <person name="Silar P."/>
            <person name="Natvig D.O."/>
            <person name="Lalanne C."/>
            <person name="Gautier V."/>
            <person name="Ament-Velasquez S.L."/>
            <person name="Kruys A."/>
            <person name="Hutchinson M.I."/>
            <person name="Powell A.J."/>
            <person name="Barry K."/>
            <person name="Miller A.N."/>
            <person name="Grigoriev I.V."/>
            <person name="Debuchy R."/>
            <person name="Gladieux P."/>
            <person name="Hiltunen Thoren M."/>
            <person name="Johannesson H."/>
        </authorList>
    </citation>
    <scope>NUCLEOTIDE SEQUENCE</scope>
    <source>
        <strain evidence="7">CBS 990.96</strain>
    </source>
</reference>
<name>A0AAN7BPE7_9PEZI</name>
<evidence type="ECO:0000256" key="5">
    <source>
        <dbReference type="ARBA" id="ARBA00048391"/>
    </source>
</evidence>
<keyword evidence="4" id="KW-0949">S-adenosyl-L-methionine</keyword>
<evidence type="ECO:0000256" key="2">
    <source>
        <dbReference type="ARBA" id="ARBA00022603"/>
    </source>
</evidence>
<dbReference type="InterPro" id="IPR050320">
    <property type="entry name" value="N5-glutamine_MTase"/>
</dbReference>
<evidence type="ECO:0000256" key="4">
    <source>
        <dbReference type="ARBA" id="ARBA00022691"/>
    </source>
</evidence>
<dbReference type="EMBL" id="MU865336">
    <property type="protein sequence ID" value="KAK4227085.1"/>
    <property type="molecule type" value="Genomic_DNA"/>
</dbReference>
<dbReference type="Proteomes" id="UP001301958">
    <property type="component" value="Unassembled WGS sequence"/>
</dbReference>
<evidence type="ECO:0000259" key="6">
    <source>
        <dbReference type="Pfam" id="PF05175"/>
    </source>
</evidence>
<keyword evidence="2 7" id="KW-0489">Methyltransferase</keyword>
<reference evidence="7" key="2">
    <citation type="submission" date="2023-05" db="EMBL/GenBank/DDBJ databases">
        <authorList>
            <consortium name="Lawrence Berkeley National Laboratory"/>
            <person name="Steindorff A."/>
            <person name="Hensen N."/>
            <person name="Bonometti L."/>
            <person name="Westerberg I."/>
            <person name="Brannstrom I.O."/>
            <person name="Guillou S."/>
            <person name="Cros-Aarteil S."/>
            <person name="Calhoun S."/>
            <person name="Haridas S."/>
            <person name="Kuo A."/>
            <person name="Mondo S."/>
            <person name="Pangilinan J."/>
            <person name="Riley R."/>
            <person name="Labutti K."/>
            <person name="Andreopoulos B."/>
            <person name="Lipzen A."/>
            <person name="Chen C."/>
            <person name="Yanf M."/>
            <person name="Daum C."/>
            <person name="Ng V."/>
            <person name="Clum A."/>
            <person name="Ohm R."/>
            <person name="Martin F."/>
            <person name="Silar P."/>
            <person name="Natvig D."/>
            <person name="Lalanne C."/>
            <person name="Gautier V."/>
            <person name="Ament-Velasquez S.L."/>
            <person name="Kruys A."/>
            <person name="Hutchinson M.I."/>
            <person name="Powell A.J."/>
            <person name="Barry K."/>
            <person name="Miller A.N."/>
            <person name="Grigoriev I.V."/>
            <person name="Debuchy R."/>
            <person name="Gladieux P."/>
            <person name="Thoren M.H."/>
            <person name="Johannesson H."/>
        </authorList>
    </citation>
    <scope>NUCLEOTIDE SEQUENCE</scope>
    <source>
        <strain evidence="7">CBS 990.96</strain>
    </source>
</reference>
<dbReference type="NCBIfam" id="TIGR00536">
    <property type="entry name" value="hemK_fam"/>
    <property type="match status" value="1"/>
</dbReference>
<comment type="caution">
    <text evidence="7">The sequence shown here is derived from an EMBL/GenBank/DDBJ whole genome shotgun (WGS) entry which is preliminary data.</text>
</comment>
<dbReference type="InterPro" id="IPR007848">
    <property type="entry name" value="Small_mtfrase_dom"/>
</dbReference>
<evidence type="ECO:0000256" key="3">
    <source>
        <dbReference type="ARBA" id="ARBA00022679"/>
    </source>
</evidence>
<evidence type="ECO:0000256" key="1">
    <source>
        <dbReference type="ARBA" id="ARBA00012771"/>
    </source>
</evidence>
<dbReference type="Pfam" id="PF05175">
    <property type="entry name" value="MTS"/>
    <property type="match status" value="1"/>
</dbReference>
<dbReference type="InterPro" id="IPR004556">
    <property type="entry name" value="HemK-like"/>
</dbReference>
<gene>
    <name evidence="7" type="ORF">QBC38DRAFT_478649</name>
</gene>
<protein>
    <recommendedName>
        <fullName evidence="1">peptide chain release factor N(5)-glutamine methyltransferase</fullName>
        <ecNumber evidence="1">2.1.1.297</ecNumber>
    </recommendedName>
</protein>
<sequence>MPRLPPTLFWQARRLISPLAPLILPVCRDLETTSNELRWIRDHVKSHPSPIPSKLRIWQLVDKRSNGTPLQYVLGTQPFGSLEILCRKGVLIPRHCTESYTLYLSTLISSSSPSPIKVLDLCTGTGCIPLLLTFLLPSATATAIDTSPISISLAKQNFLHNFSSLPPSSNMTFTQNDIFSPLSLPSSPDILTANPPYISSSLFQSTQTTRSVRHFEPKLALVPGDHLKQKAIEYNCRLEDVFYARILEIAREIAAKRVLLEVAGWEQAVRVVEMIEGKEYGTVGIWKDEVYGATHIVEETQIGRRKIKVIGEGEARAVYLSRI</sequence>
<dbReference type="Gene3D" id="3.40.50.150">
    <property type="entry name" value="Vaccinia Virus protein VP39"/>
    <property type="match status" value="1"/>
</dbReference>
<keyword evidence="8" id="KW-1185">Reference proteome</keyword>
<dbReference type="AlphaFoldDB" id="A0AAN7BPE7"/>
<dbReference type="CDD" id="cd02440">
    <property type="entry name" value="AdoMet_MTases"/>
    <property type="match status" value="1"/>
</dbReference>
<dbReference type="EC" id="2.1.1.297" evidence="1"/>
<feature type="domain" description="Methyltransferase small" evidence="6">
    <location>
        <begin position="104"/>
        <end position="201"/>
    </location>
</feature>
<organism evidence="7 8">
    <name type="scientific">Podospora fimiseda</name>
    <dbReference type="NCBI Taxonomy" id="252190"/>
    <lineage>
        <taxon>Eukaryota</taxon>
        <taxon>Fungi</taxon>
        <taxon>Dikarya</taxon>
        <taxon>Ascomycota</taxon>
        <taxon>Pezizomycotina</taxon>
        <taxon>Sordariomycetes</taxon>
        <taxon>Sordariomycetidae</taxon>
        <taxon>Sordariales</taxon>
        <taxon>Podosporaceae</taxon>
        <taxon>Podospora</taxon>
    </lineage>
</organism>
<dbReference type="InterPro" id="IPR029063">
    <property type="entry name" value="SAM-dependent_MTases_sf"/>
</dbReference>
<dbReference type="GO" id="GO:0005739">
    <property type="term" value="C:mitochondrion"/>
    <property type="evidence" value="ECO:0007669"/>
    <property type="project" value="TreeGrafter"/>
</dbReference>
<keyword evidence="3" id="KW-0808">Transferase</keyword>